<comment type="catalytic activity">
    <reaction evidence="12 14 15">
        <text>NAD(+) + (deoxyribonucleotide)n-3'-hydroxyl + 5'-phospho-(deoxyribonucleotide)m = (deoxyribonucleotide)n+m + AMP + beta-nicotinamide D-nucleotide.</text>
        <dbReference type="EC" id="6.5.1.2"/>
    </reaction>
</comment>
<dbReference type="InterPro" id="IPR018239">
    <property type="entry name" value="DNA_ligase_AS"/>
</dbReference>
<keyword evidence="14" id="KW-0464">Manganese</keyword>
<dbReference type="InterPro" id="IPR004150">
    <property type="entry name" value="NAD_DNA_ligase_OB"/>
</dbReference>
<dbReference type="SMART" id="SM00292">
    <property type="entry name" value="BRCT"/>
    <property type="match status" value="1"/>
</dbReference>
<comment type="caution">
    <text evidence="14">Lacks conserved residue(s) required for the propagation of feature annotation.</text>
</comment>
<dbReference type="InterPro" id="IPR033136">
    <property type="entry name" value="DNA_ligase_CS"/>
</dbReference>
<dbReference type="GO" id="GO:0005829">
    <property type="term" value="C:cytosol"/>
    <property type="evidence" value="ECO:0007669"/>
    <property type="project" value="TreeGrafter"/>
</dbReference>
<dbReference type="FunFam" id="1.10.150.20:FF:000006">
    <property type="entry name" value="DNA ligase"/>
    <property type="match status" value="1"/>
</dbReference>
<dbReference type="Pfam" id="PF03120">
    <property type="entry name" value="OB_DNA_ligase"/>
    <property type="match status" value="1"/>
</dbReference>
<dbReference type="SUPFAM" id="SSF50249">
    <property type="entry name" value="Nucleic acid-binding proteins"/>
    <property type="match status" value="1"/>
</dbReference>
<dbReference type="FunFam" id="1.10.150.20:FF:000007">
    <property type="entry name" value="DNA ligase"/>
    <property type="match status" value="1"/>
</dbReference>
<accession>A0A1G2Q1K0</accession>
<evidence type="ECO:0000256" key="9">
    <source>
        <dbReference type="ARBA" id="ARBA00022842"/>
    </source>
</evidence>
<keyword evidence="11 14" id="KW-0234">DNA repair</keyword>
<dbReference type="GO" id="GO:0003911">
    <property type="term" value="F:DNA ligase (NAD+) activity"/>
    <property type="evidence" value="ECO:0007669"/>
    <property type="project" value="UniProtKB-UniRule"/>
</dbReference>
<dbReference type="Proteomes" id="UP000177575">
    <property type="component" value="Unassembled WGS sequence"/>
</dbReference>
<evidence type="ECO:0000256" key="12">
    <source>
        <dbReference type="ARBA" id="ARBA00034005"/>
    </source>
</evidence>
<dbReference type="InterPro" id="IPR041663">
    <property type="entry name" value="DisA/LigA_HHH"/>
</dbReference>
<evidence type="ECO:0000256" key="14">
    <source>
        <dbReference type="HAMAP-Rule" id="MF_01588"/>
    </source>
</evidence>
<evidence type="ECO:0000256" key="13">
    <source>
        <dbReference type="ARBA" id="ARBA00060881"/>
    </source>
</evidence>
<evidence type="ECO:0000256" key="8">
    <source>
        <dbReference type="ARBA" id="ARBA00022833"/>
    </source>
</evidence>
<evidence type="ECO:0000256" key="3">
    <source>
        <dbReference type="ARBA" id="ARBA00013308"/>
    </source>
</evidence>
<comment type="cofactor">
    <cofactor evidence="14">
        <name>Mg(2+)</name>
        <dbReference type="ChEBI" id="CHEBI:18420"/>
    </cofactor>
    <cofactor evidence="14">
        <name>Mn(2+)</name>
        <dbReference type="ChEBI" id="CHEBI:29035"/>
    </cofactor>
</comment>
<dbReference type="PROSITE" id="PS01056">
    <property type="entry name" value="DNA_LIGASE_N2"/>
    <property type="match status" value="1"/>
</dbReference>
<keyword evidence="4 14" id="KW-0436">Ligase</keyword>
<feature type="domain" description="BRCT" evidence="16">
    <location>
        <begin position="588"/>
        <end position="668"/>
    </location>
</feature>
<dbReference type="GO" id="GO:0046872">
    <property type="term" value="F:metal ion binding"/>
    <property type="evidence" value="ECO:0007669"/>
    <property type="project" value="UniProtKB-KW"/>
</dbReference>
<dbReference type="PROSITE" id="PS01055">
    <property type="entry name" value="DNA_LIGASE_N1"/>
    <property type="match status" value="1"/>
</dbReference>
<evidence type="ECO:0000313" key="17">
    <source>
        <dbReference type="EMBL" id="OHA54458.1"/>
    </source>
</evidence>
<reference evidence="17 18" key="1">
    <citation type="journal article" date="2016" name="Nat. Commun.">
        <title>Thousands of microbial genomes shed light on interconnected biogeochemical processes in an aquifer system.</title>
        <authorList>
            <person name="Anantharaman K."/>
            <person name="Brown C.T."/>
            <person name="Hug L.A."/>
            <person name="Sharon I."/>
            <person name="Castelle C.J."/>
            <person name="Probst A.J."/>
            <person name="Thomas B.C."/>
            <person name="Singh A."/>
            <person name="Wilkins M.J."/>
            <person name="Karaoz U."/>
            <person name="Brodie E.L."/>
            <person name="Williams K.H."/>
            <person name="Hubbard S.S."/>
            <person name="Banfield J.F."/>
        </authorList>
    </citation>
    <scope>NUCLEOTIDE SEQUENCE [LARGE SCALE GENOMIC DNA]</scope>
</reference>
<dbReference type="Gene3D" id="3.40.50.10190">
    <property type="entry name" value="BRCT domain"/>
    <property type="match status" value="1"/>
</dbReference>
<comment type="similarity">
    <text evidence="13 14">Belongs to the NAD-dependent DNA ligase family. LigA subfamily.</text>
</comment>
<keyword evidence="5 14" id="KW-0235">DNA replication</keyword>
<feature type="binding site" evidence="14">
    <location>
        <position position="137"/>
    </location>
    <ligand>
        <name>NAD(+)</name>
        <dbReference type="ChEBI" id="CHEBI:57540"/>
    </ligand>
</feature>
<dbReference type="AlphaFoldDB" id="A0A1G2Q1K0"/>
<comment type="function">
    <text evidence="1 14">DNA ligase that catalyzes the formation of phosphodiester linkages between 5'-phosphoryl and 3'-hydroxyl groups in double-stranded DNA using NAD as a coenzyme and as the energy source for the reaction. It is essential for DNA replication and repair of damaged DNA.</text>
</comment>
<feature type="binding site" evidence="14">
    <location>
        <position position="314"/>
    </location>
    <ligand>
        <name>NAD(+)</name>
        <dbReference type="ChEBI" id="CHEBI:57540"/>
    </ligand>
</feature>
<dbReference type="PIRSF" id="PIRSF001604">
    <property type="entry name" value="LigA"/>
    <property type="match status" value="1"/>
</dbReference>
<evidence type="ECO:0000256" key="1">
    <source>
        <dbReference type="ARBA" id="ARBA00004067"/>
    </source>
</evidence>
<evidence type="ECO:0000256" key="15">
    <source>
        <dbReference type="RuleBase" id="RU000618"/>
    </source>
</evidence>
<dbReference type="CDD" id="cd17748">
    <property type="entry name" value="BRCT_DNA_ligase_like"/>
    <property type="match status" value="1"/>
</dbReference>
<evidence type="ECO:0000256" key="5">
    <source>
        <dbReference type="ARBA" id="ARBA00022705"/>
    </source>
</evidence>
<dbReference type="SUPFAM" id="SSF52113">
    <property type="entry name" value="BRCT domain"/>
    <property type="match status" value="1"/>
</dbReference>
<dbReference type="Pfam" id="PF00533">
    <property type="entry name" value="BRCT"/>
    <property type="match status" value="1"/>
</dbReference>
<dbReference type="PANTHER" id="PTHR23389">
    <property type="entry name" value="CHROMOSOME TRANSMISSION FIDELITY FACTOR 18"/>
    <property type="match status" value="1"/>
</dbReference>
<dbReference type="GO" id="GO:0006260">
    <property type="term" value="P:DNA replication"/>
    <property type="evidence" value="ECO:0007669"/>
    <property type="project" value="UniProtKB-KW"/>
</dbReference>
<dbReference type="SMART" id="SM00278">
    <property type="entry name" value="HhH1"/>
    <property type="match status" value="4"/>
</dbReference>
<protein>
    <recommendedName>
        <fullName evidence="3 14">DNA ligase</fullName>
        <ecNumber evidence="2 14">6.5.1.2</ecNumber>
    </recommendedName>
    <alternativeName>
        <fullName evidence="14">Polydeoxyribonucleotide synthase [NAD(+)]</fullName>
    </alternativeName>
</protein>
<dbReference type="GO" id="GO:0006281">
    <property type="term" value="P:DNA repair"/>
    <property type="evidence" value="ECO:0007669"/>
    <property type="project" value="UniProtKB-KW"/>
</dbReference>
<dbReference type="InterPro" id="IPR010994">
    <property type="entry name" value="RuvA_2-like"/>
</dbReference>
<organism evidence="17 18">
    <name type="scientific">Candidatus Veblenbacteria bacterium RIFOXYB1_FULL_43_13</name>
    <dbReference type="NCBI Taxonomy" id="1802426"/>
    <lineage>
        <taxon>Bacteria</taxon>
        <taxon>Candidatus Vebleniibacteriota</taxon>
    </lineage>
</organism>
<dbReference type="Pfam" id="PF03119">
    <property type="entry name" value="DNA_ligase_ZBD"/>
    <property type="match status" value="1"/>
</dbReference>
<evidence type="ECO:0000259" key="16">
    <source>
        <dbReference type="PROSITE" id="PS50172"/>
    </source>
</evidence>
<feature type="binding site" evidence="14">
    <location>
        <position position="431"/>
    </location>
    <ligand>
        <name>Zn(2+)</name>
        <dbReference type="ChEBI" id="CHEBI:29105"/>
    </ligand>
</feature>
<feature type="binding site" evidence="14">
    <location>
        <begin position="83"/>
        <end position="84"/>
    </location>
    <ligand>
        <name>NAD(+)</name>
        <dbReference type="ChEBI" id="CHEBI:57540"/>
    </ligand>
</feature>
<feature type="binding site" evidence="14">
    <location>
        <position position="411"/>
    </location>
    <ligand>
        <name>Zn(2+)</name>
        <dbReference type="ChEBI" id="CHEBI:29105"/>
    </ligand>
</feature>
<feature type="binding site" evidence="14">
    <location>
        <position position="114"/>
    </location>
    <ligand>
        <name>NAD(+)</name>
        <dbReference type="ChEBI" id="CHEBI:57540"/>
    </ligand>
</feature>
<comment type="caution">
    <text evidence="17">The sequence shown here is derived from an EMBL/GenBank/DDBJ whole genome shotgun (WGS) entry which is preliminary data.</text>
</comment>
<gene>
    <name evidence="14" type="primary">ligA</name>
    <name evidence="17" type="ORF">A2388_02455</name>
</gene>
<dbReference type="InterPro" id="IPR003583">
    <property type="entry name" value="Hlx-hairpin-Hlx_DNA-bd_motif"/>
</dbReference>
<feature type="active site" description="N6-AMP-lysine intermediate" evidence="14">
    <location>
        <position position="116"/>
    </location>
</feature>
<evidence type="ECO:0000256" key="11">
    <source>
        <dbReference type="ARBA" id="ARBA00023204"/>
    </source>
</evidence>
<dbReference type="FunFam" id="2.40.50.140:FF:000012">
    <property type="entry name" value="DNA ligase"/>
    <property type="match status" value="1"/>
</dbReference>
<dbReference type="SUPFAM" id="SSF56091">
    <property type="entry name" value="DNA ligase/mRNA capping enzyme, catalytic domain"/>
    <property type="match status" value="1"/>
</dbReference>
<dbReference type="NCBIfam" id="TIGR00575">
    <property type="entry name" value="dnlj"/>
    <property type="match status" value="1"/>
</dbReference>
<keyword evidence="9 14" id="KW-0460">Magnesium</keyword>
<proteinExistence type="inferred from homology"/>
<dbReference type="EC" id="6.5.1.2" evidence="2 14"/>
<dbReference type="EMBL" id="MHTC01000048">
    <property type="protein sequence ID" value="OHA54458.1"/>
    <property type="molecule type" value="Genomic_DNA"/>
</dbReference>
<dbReference type="Gene3D" id="1.10.150.20">
    <property type="entry name" value="5' to 3' exonuclease, C-terminal subdomain"/>
    <property type="match status" value="2"/>
</dbReference>
<feature type="binding site" evidence="14">
    <location>
        <position position="426"/>
    </location>
    <ligand>
        <name>Zn(2+)</name>
        <dbReference type="ChEBI" id="CHEBI:29105"/>
    </ligand>
</feature>
<evidence type="ECO:0000313" key="18">
    <source>
        <dbReference type="Proteomes" id="UP000177575"/>
    </source>
</evidence>
<dbReference type="HAMAP" id="MF_01588">
    <property type="entry name" value="DNA_ligase_A"/>
    <property type="match status" value="1"/>
</dbReference>
<evidence type="ECO:0000256" key="7">
    <source>
        <dbReference type="ARBA" id="ARBA00022763"/>
    </source>
</evidence>
<dbReference type="CDD" id="cd00114">
    <property type="entry name" value="LIGANc"/>
    <property type="match status" value="1"/>
</dbReference>
<dbReference type="PANTHER" id="PTHR23389:SF9">
    <property type="entry name" value="DNA LIGASE"/>
    <property type="match status" value="1"/>
</dbReference>
<dbReference type="Pfam" id="PF12826">
    <property type="entry name" value="HHH_2"/>
    <property type="match status" value="1"/>
</dbReference>
<keyword evidence="7 14" id="KW-0227">DNA damage</keyword>
<evidence type="ECO:0000256" key="10">
    <source>
        <dbReference type="ARBA" id="ARBA00023027"/>
    </source>
</evidence>
<evidence type="ECO:0000256" key="6">
    <source>
        <dbReference type="ARBA" id="ARBA00022723"/>
    </source>
</evidence>
<dbReference type="InterPro" id="IPR013839">
    <property type="entry name" value="DNAligase_adenylation"/>
</dbReference>
<dbReference type="Pfam" id="PF01653">
    <property type="entry name" value="DNA_ligase_aden"/>
    <property type="match status" value="1"/>
</dbReference>
<feature type="binding site" evidence="14">
    <location>
        <position position="176"/>
    </location>
    <ligand>
        <name>NAD(+)</name>
        <dbReference type="ChEBI" id="CHEBI:57540"/>
    </ligand>
</feature>
<keyword evidence="6 14" id="KW-0479">Metal-binding</keyword>
<dbReference type="InterPro" id="IPR013840">
    <property type="entry name" value="DNAligase_N"/>
</dbReference>
<dbReference type="SMART" id="SM00532">
    <property type="entry name" value="LIGANc"/>
    <property type="match status" value="1"/>
</dbReference>
<keyword evidence="8 14" id="KW-0862">Zinc</keyword>
<dbReference type="Gene3D" id="6.20.10.30">
    <property type="match status" value="1"/>
</dbReference>
<feature type="binding site" evidence="14">
    <location>
        <position position="408"/>
    </location>
    <ligand>
        <name>Zn(2+)</name>
        <dbReference type="ChEBI" id="CHEBI:29105"/>
    </ligand>
</feature>
<dbReference type="GO" id="GO:0003677">
    <property type="term" value="F:DNA binding"/>
    <property type="evidence" value="ECO:0007669"/>
    <property type="project" value="InterPro"/>
</dbReference>
<dbReference type="PROSITE" id="PS50172">
    <property type="entry name" value="BRCT"/>
    <property type="match status" value="1"/>
</dbReference>
<dbReference type="Pfam" id="PF14520">
    <property type="entry name" value="HHH_5"/>
    <property type="match status" value="1"/>
</dbReference>
<keyword evidence="10 14" id="KW-0520">NAD</keyword>
<dbReference type="NCBIfam" id="NF005932">
    <property type="entry name" value="PRK07956.1"/>
    <property type="match status" value="1"/>
</dbReference>
<dbReference type="InterPro" id="IPR004149">
    <property type="entry name" value="Znf_DNAligase_C4"/>
</dbReference>
<dbReference type="Gene3D" id="1.10.287.610">
    <property type="entry name" value="Helix hairpin bin"/>
    <property type="match status" value="1"/>
</dbReference>
<dbReference type="InterPro" id="IPR012340">
    <property type="entry name" value="NA-bd_OB-fold"/>
</dbReference>
<sequence>MIKQEAKVRIQKLRTEINHHRYLYHVLDKQEISDAALDSLKHELVKLEKEWPELITPDSPSQRVGGKALAGFKKVKHPRPILSIEDAFNFTEVAEWQQRNVKLIGQNIKGYFGELKMDGLAMVLTYEQGIFVRATTRGDGLVGEDVTLNIKTIESVPLRLEKVGMSLPERLDIRGEVVITKAELARINRLQEKKGASPFANPRNLAAGTIRQLDPKVTANRRMDFYAFEILTELDLPTHAQVHDLLKNLGFKINPHCRPLSDLAAVDLYIKTWEKKRESLPYQTDGVVIVVDNIAQESILGFVGKSERWMLAFKFPAEQATTRVKDIIVQVGRTGVLTPVAVLEPVTVAGSTVSRATLHNQDEIDRLDIRIGDTVIIQKAGDIIPDVVEVLKRMRPAKAKSFTMPNKCPACGSAVVRKAGEVAHYCSNLHCFAVARERVYHFVSRSALNVMGLGPKIIDQLMDNGLVKDTADLFTLTVDELEPLERFAETSAKKIVEALAGRRKVSLDKFIYALGIRHVGEETARDLAGHFGTLGKLIAAKHEEFEKISNIGPVVAKSLAEFFSLAPNRKLIERLQKFGVKVENYVRSGPGKFNGKTFVLTGTLTNLTRQQVGEIIRQQGGSTSESVSAQTDYVVAGENPGSKMTKAKKLGVKVLNENDFNKLVNSRR</sequence>
<dbReference type="Gene3D" id="2.40.50.140">
    <property type="entry name" value="Nucleic acid-binding proteins"/>
    <property type="match status" value="1"/>
</dbReference>
<dbReference type="SUPFAM" id="SSF47781">
    <property type="entry name" value="RuvA domain 2-like"/>
    <property type="match status" value="1"/>
</dbReference>
<name>A0A1G2Q1K0_9BACT</name>
<dbReference type="InterPro" id="IPR001357">
    <property type="entry name" value="BRCT_dom"/>
</dbReference>
<dbReference type="InterPro" id="IPR036420">
    <property type="entry name" value="BRCT_dom_sf"/>
</dbReference>
<dbReference type="Gene3D" id="3.30.470.30">
    <property type="entry name" value="DNA ligase/mRNA capping enzyme"/>
    <property type="match status" value="1"/>
</dbReference>
<evidence type="ECO:0000256" key="4">
    <source>
        <dbReference type="ARBA" id="ARBA00022598"/>
    </source>
</evidence>
<dbReference type="InterPro" id="IPR001679">
    <property type="entry name" value="DNA_ligase"/>
</dbReference>
<evidence type="ECO:0000256" key="2">
    <source>
        <dbReference type="ARBA" id="ARBA00012722"/>
    </source>
</evidence>